<keyword evidence="2" id="KW-0238">DNA-binding</keyword>
<dbReference type="RefSeq" id="WP_007201502.1">
    <property type="nucleotide sequence ID" value="NZ_AKKV01000023.1"/>
</dbReference>
<gene>
    <name evidence="5" type="ORF">A374_07026</name>
</gene>
<dbReference type="PROSITE" id="PS00041">
    <property type="entry name" value="HTH_ARAC_FAMILY_1"/>
    <property type="match status" value="1"/>
</dbReference>
<dbReference type="GO" id="GO:0003700">
    <property type="term" value="F:DNA-binding transcription factor activity"/>
    <property type="evidence" value="ECO:0007669"/>
    <property type="project" value="InterPro"/>
</dbReference>
<accession>I8UGX0</accession>
<keyword evidence="1" id="KW-0805">Transcription regulation</keyword>
<dbReference type="InterPro" id="IPR018060">
    <property type="entry name" value="HTH_AraC"/>
</dbReference>
<reference evidence="5 6" key="1">
    <citation type="journal article" date="2012" name="J. Bacteriol.">
        <title>Genome of Bacillus macauensis ZFHKF-1, a Long-Chain-Forming Bacterium.</title>
        <authorList>
            <person name="Cai L."/>
            <person name="Zhang T."/>
        </authorList>
    </citation>
    <scope>NUCLEOTIDE SEQUENCE [LARGE SCALE GENOMIC DNA]</scope>
    <source>
        <strain evidence="5 6">ZFHKF-1</strain>
    </source>
</reference>
<feature type="domain" description="HTH araC/xylS-type" evidence="4">
    <location>
        <begin position="164"/>
        <end position="262"/>
    </location>
</feature>
<dbReference type="Gene3D" id="1.10.10.60">
    <property type="entry name" value="Homeodomain-like"/>
    <property type="match status" value="2"/>
</dbReference>
<evidence type="ECO:0000256" key="2">
    <source>
        <dbReference type="ARBA" id="ARBA00023125"/>
    </source>
</evidence>
<protein>
    <submittedName>
        <fullName evidence="5">AraC family transcriptional regulator</fullName>
    </submittedName>
</protein>
<evidence type="ECO:0000259" key="4">
    <source>
        <dbReference type="PROSITE" id="PS01124"/>
    </source>
</evidence>
<dbReference type="PROSITE" id="PS01124">
    <property type="entry name" value="HTH_ARAC_FAMILY_2"/>
    <property type="match status" value="1"/>
</dbReference>
<dbReference type="STRING" id="1196324.A374_07026"/>
<name>I8UGX0_9BACL</name>
<keyword evidence="6" id="KW-1185">Reference proteome</keyword>
<dbReference type="EMBL" id="AKKV01000023">
    <property type="protein sequence ID" value="EIT86053.1"/>
    <property type="molecule type" value="Genomic_DNA"/>
</dbReference>
<dbReference type="PANTHER" id="PTHR46796">
    <property type="entry name" value="HTH-TYPE TRANSCRIPTIONAL ACTIVATOR RHAS-RELATED"/>
    <property type="match status" value="1"/>
</dbReference>
<sequence length="266" mass="31013">MMYYERAQGALLYTSEKRTEGNLRSDPSYKFIYAIDGNMAYKLPTFDTTLTTHQFVVLNPYDRHQQLAVEQKKFLIELSPSFFQDVSEALPQRDHSLQFPWIVRKHLPLTQWVAFLSTMLHVSSEQEFQLFLDHSFTQLALLLLQTQHPAREIESYRLFQPLIMQTMEAMYEDAQHTWTLDELSSLIHLSKYQYAHVFKECSGISPYSWLQLARLHHAKQALLHSKETILSIALQAGFPSAAAFTQLFKRLFGMTPSVFRANRSNK</sequence>
<evidence type="ECO:0000256" key="3">
    <source>
        <dbReference type="ARBA" id="ARBA00023163"/>
    </source>
</evidence>
<dbReference type="Proteomes" id="UP000004080">
    <property type="component" value="Unassembled WGS sequence"/>
</dbReference>
<evidence type="ECO:0000256" key="1">
    <source>
        <dbReference type="ARBA" id="ARBA00023015"/>
    </source>
</evidence>
<proteinExistence type="predicted"/>
<dbReference type="PRINTS" id="PR00032">
    <property type="entry name" value="HTHARAC"/>
</dbReference>
<comment type="caution">
    <text evidence="5">The sequence shown here is derived from an EMBL/GenBank/DDBJ whole genome shotgun (WGS) entry which is preliminary data.</text>
</comment>
<dbReference type="SMART" id="SM00342">
    <property type="entry name" value="HTH_ARAC"/>
    <property type="match status" value="1"/>
</dbReference>
<dbReference type="Pfam" id="PF12833">
    <property type="entry name" value="HTH_18"/>
    <property type="match status" value="1"/>
</dbReference>
<dbReference type="InterPro" id="IPR020449">
    <property type="entry name" value="Tscrpt_reg_AraC-type_HTH"/>
</dbReference>
<organism evidence="5 6">
    <name type="scientific">Fictibacillus macauensis ZFHKF-1</name>
    <dbReference type="NCBI Taxonomy" id="1196324"/>
    <lineage>
        <taxon>Bacteria</taxon>
        <taxon>Bacillati</taxon>
        <taxon>Bacillota</taxon>
        <taxon>Bacilli</taxon>
        <taxon>Bacillales</taxon>
        <taxon>Fictibacillaceae</taxon>
        <taxon>Fictibacillus</taxon>
    </lineage>
</organism>
<dbReference type="SUPFAM" id="SSF46689">
    <property type="entry name" value="Homeodomain-like"/>
    <property type="match status" value="2"/>
</dbReference>
<dbReference type="InterPro" id="IPR009057">
    <property type="entry name" value="Homeodomain-like_sf"/>
</dbReference>
<dbReference type="eggNOG" id="COG4977">
    <property type="taxonomic scope" value="Bacteria"/>
</dbReference>
<dbReference type="InterPro" id="IPR050204">
    <property type="entry name" value="AraC_XylS_family_regulators"/>
</dbReference>
<dbReference type="InterPro" id="IPR018062">
    <property type="entry name" value="HTH_AraC-typ_CS"/>
</dbReference>
<evidence type="ECO:0000313" key="6">
    <source>
        <dbReference type="Proteomes" id="UP000004080"/>
    </source>
</evidence>
<evidence type="ECO:0000313" key="5">
    <source>
        <dbReference type="EMBL" id="EIT86053.1"/>
    </source>
</evidence>
<dbReference type="AlphaFoldDB" id="I8UGX0"/>
<dbReference type="GO" id="GO:0043565">
    <property type="term" value="F:sequence-specific DNA binding"/>
    <property type="evidence" value="ECO:0007669"/>
    <property type="project" value="InterPro"/>
</dbReference>
<keyword evidence="3" id="KW-0804">Transcription</keyword>